<name>A0ABR1HQY9_9HYPO</name>
<keyword evidence="1" id="KW-0175">Coiled coil</keyword>
<keyword evidence="4" id="KW-1185">Reference proteome</keyword>
<dbReference type="PANTHER" id="PTHR37012">
    <property type="entry name" value="B-ZIP TRANSCRIPTION FACTOR (EUROFUNG)-RELATED"/>
    <property type="match status" value="1"/>
</dbReference>
<feature type="compositionally biased region" description="Basic and acidic residues" evidence="2">
    <location>
        <begin position="24"/>
        <end position="35"/>
    </location>
</feature>
<feature type="region of interest" description="Disordered" evidence="2">
    <location>
        <begin position="105"/>
        <end position="139"/>
    </location>
</feature>
<evidence type="ECO:0008006" key="5">
    <source>
        <dbReference type="Google" id="ProtNLM"/>
    </source>
</evidence>
<gene>
    <name evidence="3" type="ORF">QQZ08_009123</name>
</gene>
<dbReference type="Pfam" id="PF11905">
    <property type="entry name" value="DUF3425"/>
    <property type="match status" value="1"/>
</dbReference>
<evidence type="ECO:0000313" key="3">
    <source>
        <dbReference type="EMBL" id="KAK7423227.1"/>
    </source>
</evidence>
<reference evidence="3 4" key="1">
    <citation type="journal article" date="2025" name="Microbiol. Resour. Announc.">
        <title>Draft genome sequences for Neonectria magnoliae and Neonectria punicea, canker pathogens of Liriodendron tulipifera and Acer saccharum in West Virginia.</title>
        <authorList>
            <person name="Petronek H.M."/>
            <person name="Kasson M.T."/>
            <person name="Metheny A.M."/>
            <person name="Stauder C.M."/>
            <person name="Lovett B."/>
            <person name="Lynch S.C."/>
            <person name="Garnas J.R."/>
            <person name="Kasson L.R."/>
            <person name="Stajich J.E."/>
        </authorList>
    </citation>
    <scope>NUCLEOTIDE SEQUENCE [LARGE SCALE GENOMIC DNA]</scope>
    <source>
        <strain evidence="3 4">NRRL 64651</strain>
    </source>
</reference>
<sequence length="473" mass="53626">MEQGASKTPAPAGGMADSRRLKKRELDRKAQRLARERTKSRIAELEAMVARLQDNDANAQISALMGQLSQVTRERDKAMRVLRSLDTSIQRHLHMATNTTQLSTVPTDDVVVPPSHISTSSRSDASSETHRDQGCDPLPVAVPEQSTNAAIWDDNLGCLGGNVNITFNDNINHQGCMDVSTLPDLPTNTASNVDVPGDVIVPKAMILCHCTSSNDHYRSQKPFNKWRAANESLGRSKRLSRAEIITEDLTSEDTPIRAVLEGWDSVEQSGKMTDSWRKLRGVDQVCFQACSQIERLAILRMMHLLMTYHGDPTLERHASLPHWFLMRPSQAIEHSYAIDYFVWPGVRERFIFSQHQYCTNLFWDLFRSSFKILWPFDFRDTYMQNSQTGRFQLSPLFEERIRDINAWTMSPDFFLQFPELYGDIPTYMGVPPTVGNAATGLVSYFPEAQRAEERRMRQDSIALQTGLLEAIDI</sequence>
<comment type="caution">
    <text evidence="3">The sequence shown here is derived from an EMBL/GenBank/DDBJ whole genome shotgun (WGS) entry which is preliminary data.</text>
</comment>
<evidence type="ECO:0000256" key="2">
    <source>
        <dbReference type="SAM" id="MobiDB-lite"/>
    </source>
</evidence>
<organism evidence="3 4">
    <name type="scientific">Neonectria magnoliae</name>
    <dbReference type="NCBI Taxonomy" id="2732573"/>
    <lineage>
        <taxon>Eukaryota</taxon>
        <taxon>Fungi</taxon>
        <taxon>Dikarya</taxon>
        <taxon>Ascomycota</taxon>
        <taxon>Pezizomycotina</taxon>
        <taxon>Sordariomycetes</taxon>
        <taxon>Hypocreomycetidae</taxon>
        <taxon>Hypocreales</taxon>
        <taxon>Nectriaceae</taxon>
        <taxon>Neonectria</taxon>
    </lineage>
</organism>
<feature type="compositionally biased region" description="Basic and acidic residues" evidence="2">
    <location>
        <begin position="125"/>
        <end position="134"/>
    </location>
</feature>
<dbReference type="InterPro" id="IPR021833">
    <property type="entry name" value="DUF3425"/>
</dbReference>
<dbReference type="CDD" id="cd14688">
    <property type="entry name" value="bZIP_YAP"/>
    <property type="match status" value="1"/>
</dbReference>
<feature type="coiled-coil region" evidence="1">
    <location>
        <begin position="35"/>
        <end position="62"/>
    </location>
</feature>
<dbReference type="EMBL" id="JAZAVK010000100">
    <property type="protein sequence ID" value="KAK7423227.1"/>
    <property type="molecule type" value="Genomic_DNA"/>
</dbReference>
<evidence type="ECO:0000313" key="4">
    <source>
        <dbReference type="Proteomes" id="UP001498421"/>
    </source>
</evidence>
<feature type="compositionally biased region" description="Low complexity" evidence="2">
    <location>
        <begin position="105"/>
        <end position="124"/>
    </location>
</feature>
<feature type="region of interest" description="Disordered" evidence="2">
    <location>
        <begin position="1"/>
        <end position="35"/>
    </location>
</feature>
<evidence type="ECO:0000256" key="1">
    <source>
        <dbReference type="SAM" id="Coils"/>
    </source>
</evidence>
<proteinExistence type="predicted"/>
<dbReference type="Proteomes" id="UP001498421">
    <property type="component" value="Unassembled WGS sequence"/>
</dbReference>
<dbReference type="PANTHER" id="PTHR37012:SF7">
    <property type="entry name" value="B-ZIP TRANSCRIPTION FACTOR (EUROFUNG)-RELATED"/>
    <property type="match status" value="1"/>
</dbReference>
<accession>A0ABR1HQY9</accession>
<protein>
    <recommendedName>
        <fullName evidence="5">BZIP transcription factor</fullName>
    </recommendedName>
</protein>